<reference evidence="2" key="1">
    <citation type="journal article" date="2019" name="Int. J. Syst. Evol. Microbiol.">
        <title>The Global Catalogue of Microorganisms (GCM) 10K type strain sequencing project: providing services to taxonomists for standard genome sequencing and annotation.</title>
        <authorList>
            <consortium name="The Broad Institute Genomics Platform"/>
            <consortium name="The Broad Institute Genome Sequencing Center for Infectious Disease"/>
            <person name="Wu L."/>
            <person name="Ma J."/>
        </authorList>
    </citation>
    <scope>NUCLEOTIDE SEQUENCE [LARGE SCALE GENOMIC DNA]</scope>
    <source>
        <strain evidence="2">DFY28</strain>
    </source>
</reference>
<keyword evidence="2" id="KW-1185">Reference proteome</keyword>
<dbReference type="EMBL" id="JBHUEY010000001">
    <property type="protein sequence ID" value="MFD1783663.1"/>
    <property type="molecule type" value="Genomic_DNA"/>
</dbReference>
<organism evidence="1 2">
    <name type="scientific">Phenylobacterium terrae</name>
    <dbReference type="NCBI Taxonomy" id="2665495"/>
    <lineage>
        <taxon>Bacteria</taxon>
        <taxon>Pseudomonadati</taxon>
        <taxon>Pseudomonadota</taxon>
        <taxon>Alphaproteobacteria</taxon>
        <taxon>Caulobacterales</taxon>
        <taxon>Caulobacteraceae</taxon>
        <taxon>Phenylobacterium</taxon>
    </lineage>
</organism>
<dbReference type="Proteomes" id="UP001597237">
    <property type="component" value="Unassembled WGS sequence"/>
</dbReference>
<protein>
    <submittedName>
        <fullName evidence="1">Uncharacterized protein</fullName>
    </submittedName>
</protein>
<dbReference type="RefSeq" id="WP_377283145.1">
    <property type="nucleotide sequence ID" value="NZ_JBHRSI010000008.1"/>
</dbReference>
<proteinExistence type="predicted"/>
<name>A0ABW4N0V8_9CAUL</name>
<evidence type="ECO:0000313" key="1">
    <source>
        <dbReference type="EMBL" id="MFD1783663.1"/>
    </source>
</evidence>
<gene>
    <name evidence="1" type="ORF">ACFSC0_09685</name>
</gene>
<evidence type="ECO:0000313" key="2">
    <source>
        <dbReference type="Proteomes" id="UP001597237"/>
    </source>
</evidence>
<comment type="caution">
    <text evidence="1">The sequence shown here is derived from an EMBL/GenBank/DDBJ whole genome shotgun (WGS) entry which is preliminary data.</text>
</comment>
<sequence>MSEQPWIRSYALLPRRLSDGGWIWLAPFEWQWRVPTADAPRAVRAPVVVSRRLRRQAGAGEQVLSAS</sequence>
<accession>A0ABW4N0V8</accession>